<proteinExistence type="inferred from homology"/>
<evidence type="ECO:0000256" key="2">
    <source>
        <dbReference type="ARBA" id="ARBA00005791"/>
    </source>
</evidence>
<dbReference type="SUPFAM" id="SSF52833">
    <property type="entry name" value="Thioredoxin-like"/>
    <property type="match status" value="1"/>
</dbReference>
<evidence type="ECO:0000259" key="10">
    <source>
        <dbReference type="PROSITE" id="PS51352"/>
    </source>
</evidence>
<dbReference type="InterPro" id="IPR001853">
    <property type="entry name" value="DSBA-like_thioredoxin_dom"/>
</dbReference>
<keyword evidence="6" id="KW-0676">Redox-active center</keyword>
<dbReference type="GO" id="GO:0042597">
    <property type="term" value="C:periplasmic space"/>
    <property type="evidence" value="ECO:0007669"/>
    <property type="project" value="UniProtKB-SubCell"/>
</dbReference>
<dbReference type="PROSITE" id="PS00194">
    <property type="entry name" value="THIOREDOXIN_1"/>
    <property type="match status" value="1"/>
</dbReference>
<dbReference type="Pfam" id="PF01323">
    <property type="entry name" value="DSBA"/>
    <property type="match status" value="1"/>
</dbReference>
<feature type="disulfide bond" description="Redox-active" evidence="8">
    <location>
        <begin position="50"/>
        <end position="53"/>
    </location>
</feature>
<dbReference type="InterPro" id="IPR013766">
    <property type="entry name" value="Thioredoxin_domain"/>
</dbReference>
<reference evidence="11 12" key="1">
    <citation type="submission" date="2018-09" db="EMBL/GenBank/DDBJ databases">
        <authorList>
            <person name="Wang F."/>
        </authorList>
    </citation>
    <scope>NUCLEOTIDE SEQUENCE [LARGE SCALE GENOMIC DNA]</scope>
    <source>
        <strain evidence="11 12">PLHSC7-2</strain>
    </source>
</reference>
<feature type="chain" id="PRO_5019552087" description="Thiol:disulfide interchange protein" evidence="9">
    <location>
        <begin position="21"/>
        <end position="202"/>
    </location>
</feature>
<keyword evidence="5 7" id="KW-1015">Disulfide bond</keyword>
<comment type="similarity">
    <text evidence="2">Belongs to the thioredoxin family. DsbA subfamily.</text>
</comment>
<dbReference type="OrthoDB" id="9784896at2"/>
<evidence type="ECO:0000256" key="8">
    <source>
        <dbReference type="PIRSR" id="PIRSR001488-1"/>
    </source>
</evidence>
<feature type="domain" description="Thioredoxin" evidence="10">
    <location>
        <begin position="9"/>
        <end position="199"/>
    </location>
</feature>
<dbReference type="InterPro" id="IPR023205">
    <property type="entry name" value="DsbA/DsbL"/>
</dbReference>
<dbReference type="GO" id="GO:0015036">
    <property type="term" value="F:disulfide oxidoreductase activity"/>
    <property type="evidence" value="ECO:0007669"/>
    <property type="project" value="UniProtKB-ARBA"/>
</dbReference>
<dbReference type="PIRSF" id="PIRSF001488">
    <property type="entry name" value="Tdi_protein"/>
    <property type="match status" value="1"/>
</dbReference>
<dbReference type="PROSITE" id="PS51352">
    <property type="entry name" value="THIOREDOXIN_2"/>
    <property type="match status" value="1"/>
</dbReference>
<dbReference type="AlphaFoldDB" id="A0A418YHL5"/>
<reference evidence="11 12" key="2">
    <citation type="submission" date="2019-01" db="EMBL/GenBank/DDBJ databases">
        <title>Motilimonas pumilus sp. nov., isolated from the gut of sea cucumber (Apostichopus japonicus).</title>
        <authorList>
            <person name="Wang F.-Q."/>
            <person name="Ren L.-H."/>
            <person name="Lin Y.-W."/>
            <person name="Sun G.-H."/>
            <person name="Du Z.-J."/>
            <person name="Zhao J.-X."/>
            <person name="Liu X.-J."/>
            <person name="Liu L.-J."/>
        </authorList>
    </citation>
    <scope>NUCLEOTIDE SEQUENCE [LARGE SCALE GENOMIC DNA]</scope>
    <source>
        <strain evidence="11 12">PLHSC7-2</strain>
    </source>
</reference>
<evidence type="ECO:0000256" key="7">
    <source>
        <dbReference type="PIRNR" id="PIRNR001488"/>
    </source>
</evidence>
<accession>A0A418YHL5</accession>
<evidence type="ECO:0000256" key="3">
    <source>
        <dbReference type="ARBA" id="ARBA00022729"/>
    </source>
</evidence>
<protein>
    <recommendedName>
        <fullName evidence="7">Thiol:disulfide interchange protein</fullName>
    </recommendedName>
</protein>
<feature type="signal peptide" evidence="9">
    <location>
        <begin position="1"/>
        <end position="20"/>
    </location>
</feature>
<sequence length="202" mass="22928">MKYLLTLFITVFSFLPLAQAAKYEENTHYEVIKEVATQEPEVMEYFSYFCPHCYKFYPFVAQIKERVDPGVTFKKNHVEFLGGDMGPELTRAFAVAEVLKVEPELSQAMFSAIHDKKQRMANVDDVKAVFETIGINGEKYDSVAKSFSVNGKLKQMARNTEQAEIRGTPAIVVNGKYKVIARSVPSLEEYSALVNYLVKKTD</sequence>
<keyword evidence="12" id="KW-1185">Reference proteome</keyword>
<dbReference type="EMBL" id="QZCH01000004">
    <property type="protein sequence ID" value="RJG49449.1"/>
    <property type="molecule type" value="Genomic_DNA"/>
</dbReference>
<evidence type="ECO:0000256" key="1">
    <source>
        <dbReference type="ARBA" id="ARBA00004418"/>
    </source>
</evidence>
<evidence type="ECO:0000256" key="9">
    <source>
        <dbReference type="SAM" id="SignalP"/>
    </source>
</evidence>
<dbReference type="InterPro" id="IPR017937">
    <property type="entry name" value="Thioredoxin_CS"/>
</dbReference>
<evidence type="ECO:0000256" key="5">
    <source>
        <dbReference type="ARBA" id="ARBA00023157"/>
    </source>
</evidence>
<comment type="subcellular location">
    <subcellularLocation>
        <location evidence="1 7">Periplasm</location>
    </subcellularLocation>
</comment>
<dbReference type="PANTHER" id="PTHR35891:SF2">
    <property type="entry name" value="THIOL:DISULFIDE INTERCHANGE PROTEIN DSBA"/>
    <property type="match status" value="1"/>
</dbReference>
<organism evidence="11 12">
    <name type="scientific">Motilimonas pumila</name>
    <dbReference type="NCBI Taxonomy" id="2303987"/>
    <lineage>
        <taxon>Bacteria</taxon>
        <taxon>Pseudomonadati</taxon>
        <taxon>Pseudomonadota</taxon>
        <taxon>Gammaproteobacteria</taxon>
        <taxon>Alteromonadales</taxon>
        <taxon>Alteromonadales genera incertae sedis</taxon>
        <taxon>Motilimonas</taxon>
    </lineage>
</organism>
<dbReference type="Proteomes" id="UP000283255">
    <property type="component" value="Unassembled WGS sequence"/>
</dbReference>
<name>A0A418YHL5_9GAMM</name>
<dbReference type="CDD" id="cd03019">
    <property type="entry name" value="DsbA_DsbA"/>
    <property type="match status" value="1"/>
</dbReference>
<keyword evidence="3 9" id="KW-0732">Signal</keyword>
<evidence type="ECO:0000256" key="6">
    <source>
        <dbReference type="ARBA" id="ARBA00023284"/>
    </source>
</evidence>
<dbReference type="RefSeq" id="WP_119909784.1">
    <property type="nucleotide sequence ID" value="NZ_QZCH01000004.1"/>
</dbReference>
<evidence type="ECO:0000313" key="11">
    <source>
        <dbReference type="EMBL" id="RJG49449.1"/>
    </source>
</evidence>
<keyword evidence="4 7" id="KW-0574">Periplasm</keyword>
<dbReference type="InterPro" id="IPR036249">
    <property type="entry name" value="Thioredoxin-like_sf"/>
</dbReference>
<comment type="caution">
    <text evidence="11">The sequence shown here is derived from an EMBL/GenBank/DDBJ whole genome shotgun (WGS) entry which is preliminary data.</text>
</comment>
<dbReference type="PANTHER" id="PTHR35891">
    <property type="entry name" value="THIOL:DISULFIDE INTERCHANGE PROTEIN DSBA"/>
    <property type="match status" value="1"/>
</dbReference>
<evidence type="ECO:0000256" key="4">
    <source>
        <dbReference type="ARBA" id="ARBA00022764"/>
    </source>
</evidence>
<dbReference type="Gene3D" id="3.40.30.10">
    <property type="entry name" value="Glutaredoxin"/>
    <property type="match status" value="1"/>
</dbReference>
<evidence type="ECO:0000313" key="12">
    <source>
        <dbReference type="Proteomes" id="UP000283255"/>
    </source>
</evidence>
<dbReference type="InterPro" id="IPR050824">
    <property type="entry name" value="Thiol_disulfide_DsbA"/>
</dbReference>
<gene>
    <name evidence="11" type="ORF">D1Z90_05690</name>
</gene>